<feature type="region of interest" description="Disordered" evidence="2">
    <location>
        <begin position="599"/>
        <end position="619"/>
    </location>
</feature>
<feature type="compositionally biased region" description="Polar residues" evidence="2">
    <location>
        <begin position="261"/>
        <end position="276"/>
    </location>
</feature>
<evidence type="ECO:0000313" key="3">
    <source>
        <dbReference type="EnsemblMetazoa" id="AAEL013741-PB"/>
    </source>
</evidence>
<feature type="compositionally biased region" description="Pro residues" evidence="2">
    <location>
        <begin position="609"/>
        <end position="619"/>
    </location>
</feature>
<protein>
    <submittedName>
        <fullName evidence="3">Uncharacterized protein</fullName>
    </submittedName>
</protein>
<dbReference type="OrthoDB" id="7735955at2759"/>
<evidence type="ECO:0000256" key="1">
    <source>
        <dbReference type="SAM" id="Coils"/>
    </source>
</evidence>
<dbReference type="FunCoup" id="A0A6I8TP35">
    <property type="interactions" value="24"/>
</dbReference>
<feature type="compositionally biased region" description="Basic and acidic residues" evidence="2">
    <location>
        <begin position="117"/>
        <end position="148"/>
    </location>
</feature>
<keyword evidence="1" id="KW-0175">Coiled coil</keyword>
<organism evidence="3 4">
    <name type="scientific">Aedes aegypti</name>
    <name type="common">Yellowfever mosquito</name>
    <name type="synonym">Culex aegypti</name>
    <dbReference type="NCBI Taxonomy" id="7159"/>
    <lineage>
        <taxon>Eukaryota</taxon>
        <taxon>Metazoa</taxon>
        <taxon>Ecdysozoa</taxon>
        <taxon>Arthropoda</taxon>
        <taxon>Hexapoda</taxon>
        <taxon>Insecta</taxon>
        <taxon>Pterygota</taxon>
        <taxon>Neoptera</taxon>
        <taxon>Endopterygota</taxon>
        <taxon>Diptera</taxon>
        <taxon>Nematocera</taxon>
        <taxon>Culicoidea</taxon>
        <taxon>Culicidae</taxon>
        <taxon>Culicinae</taxon>
        <taxon>Aedini</taxon>
        <taxon>Aedes</taxon>
        <taxon>Stegomyia</taxon>
    </lineage>
</organism>
<dbReference type="EnsemblMetazoa" id="AAEL013741-RB">
    <property type="protein sequence ID" value="AAEL013741-PB"/>
    <property type="gene ID" value="AAEL013741"/>
</dbReference>
<dbReference type="Proteomes" id="UP000008820">
    <property type="component" value="Chromosome 2"/>
</dbReference>
<dbReference type="InParanoid" id="A0A6I8TP35"/>
<feature type="region of interest" description="Disordered" evidence="2">
    <location>
        <begin position="248"/>
        <end position="276"/>
    </location>
</feature>
<feature type="compositionally biased region" description="Basic and acidic residues" evidence="2">
    <location>
        <begin position="77"/>
        <end position="100"/>
    </location>
</feature>
<feature type="compositionally biased region" description="Basic residues" evidence="2">
    <location>
        <begin position="511"/>
        <end position="524"/>
    </location>
</feature>
<sequence length="842" mass="96511">MANDSFDFNITKFLAEQKQLLALERERFAAEKIKILEPESVGGSPGGKVVSGEQQVLSQGGKVLKNSLNSQLILGDNRQHGKETESATDKGGRSPEEGNKENQSSNADKGSTVAKECPVERMLREIEGDSVKTVHTKEVASGAKDLRGGTEAVNTPTKLRDEAESSPMQQDEMEKWVSDTFYSYFPSFNKSENDKKSMLSRARQAEYQEYLKNVNHLANVIPQVTTKHQQYMEKYGEHAVQTVTDQGTNTAAENSPAPPATTKSYLSPGVQANSPSQIPTIRKTMASDADTGSYVRKGSPREKHMQDLVHTDLSAILNTDSVDRRNRMLAEEESRRKLEYQKELIKQIEEKRKEVERLREKEKLEEEMLTSRLEQQLKTMQLEEELEREKMRSEKIRIANEQNHIRRLQLLSKLENDHKVFNPYDDQRKTLSENGKEVYRDPAQQKPEKEKVYRYFSNSAQNEKPSSFASPSLSSEMDYDSSSESMGYDRYQYCKNCRADIDRSFLPKNERHQHHHHRHHHHHHDTPTAKAPQKNGNDLCVSCHKRIDQLCANCNRVMKRSSKRTLCTICYQALENSRLQKAAQTELKRQRAKLLRSMERLDDEDLERPAPPESPPPNPYKIIDIQYHESENDHDLAVLNPVIVRNNYKKPYSLNIDKDSLFHPSNKTPDPKVSVNIRNGEVFVDNKLNGTPKLHQPAKARDEDTDDLTDEMDDRISKYVEHYNTLWMKRGTRKNNLISQKNANLMMASTKENSPSAMLGGKLGPLPTLSPPKVYVSDRADNLKSEAMKTTEKKWDIPAVQRTMVTPRSPRVLTQLGAIRKQLQLEQLKLDQTYRHHQQDND</sequence>
<feature type="compositionally biased region" description="Low complexity" evidence="2">
    <location>
        <begin position="38"/>
        <end position="53"/>
    </location>
</feature>
<feature type="region of interest" description="Disordered" evidence="2">
    <location>
        <begin position="687"/>
        <end position="708"/>
    </location>
</feature>
<feature type="compositionally biased region" description="Polar residues" evidence="2">
    <location>
        <begin position="456"/>
        <end position="465"/>
    </location>
</feature>
<reference evidence="3 4" key="1">
    <citation type="submission" date="2017-06" db="EMBL/GenBank/DDBJ databases">
        <title>Aedes aegypti genome working group (AGWG) sequencing and assembly.</title>
        <authorList>
            <consortium name="Aedes aegypti Genome Working Group (AGWG)"/>
            <person name="Matthews B.J."/>
        </authorList>
    </citation>
    <scope>NUCLEOTIDE SEQUENCE [LARGE SCALE GENOMIC DNA]</scope>
    <source>
        <strain evidence="3 4">LVP_AGWG</strain>
    </source>
</reference>
<feature type="coiled-coil region" evidence="1">
    <location>
        <begin position="330"/>
        <end position="368"/>
    </location>
</feature>
<dbReference type="AlphaFoldDB" id="A0A6I8TP35"/>
<feature type="region of interest" description="Disordered" evidence="2">
    <location>
        <begin position="421"/>
        <end position="481"/>
    </location>
</feature>
<evidence type="ECO:0000256" key="2">
    <source>
        <dbReference type="SAM" id="MobiDB-lite"/>
    </source>
</evidence>
<name>A0A6I8TP35_AEDAE</name>
<accession>A0A6I8TP35</accession>
<gene>
    <name evidence="3" type="primary">5578537</name>
</gene>
<feature type="region of interest" description="Disordered" evidence="2">
    <location>
        <begin position="35"/>
        <end position="56"/>
    </location>
</feature>
<feature type="compositionally biased region" description="Basic and acidic residues" evidence="2">
    <location>
        <begin position="421"/>
        <end position="440"/>
    </location>
</feature>
<feature type="region of interest" description="Disordered" evidence="2">
    <location>
        <begin position="510"/>
        <end position="534"/>
    </location>
</feature>
<reference evidence="3" key="2">
    <citation type="submission" date="2020-05" db="UniProtKB">
        <authorList>
            <consortium name="EnsemblMetazoa"/>
        </authorList>
    </citation>
    <scope>IDENTIFICATION</scope>
    <source>
        <strain evidence="3">LVP_AGWG</strain>
    </source>
</reference>
<evidence type="ECO:0000313" key="4">
    <source>
        <dbReference type="Proteomes" id="UP000008820"/>
    </source>
</evidence>
<keyword evidence="4" id="KW-1185">Reference proteome</keyword>
<feature type="compositionally biased region" description="Low complexity" evidence="2">
    <location>
        <begin position="466"/>
        <end position="481"/>
    </location>
</feature>
<proteinExistence type="predicted"/>
<feature type="region of interest" description="Disordered" evidence="2">
    <location>
        <begin position="68"/>
        <end position="172"/>
    </location>
</feature>